<dbReference type="Pfam" id="PF04203">
    <property type="entry name" value="Sortase"/>
    <property type="match status" value="1"/>
</dbReference>
<proteinExistence type="predicted"/>
<evidence type="ECO:0000256" key="2">
    <source>
        <dbReference type="SAM" id="Phobius"/>
    </source>
</evidence>
<gene>
    <name evidence="3" type="ORF">A2Z42_04510</name>
</gene>
<sequence>MDKKNRFWVFVAVRTAANTLIITGIIFSFLSFAPFIQQEIWYWWQSNFFAETRERQTTNISKVSARELPPLTVRPKNKDFGVIIQKIGVNAPVVANVNAANYNEYIAALSKGVAQAAGTAVPGSTKAANNNVFLFAHSAINALQARRYNSVFYLLRKLEKGDRVTTFYRGKRFDYIVRSKAVVQASDVRYLTNSSEKPILTLQTCDPPGSSLRRLIITADLVR</sequence>
<dbReference type="SUPFAM" id="SSF63817">
    <property type="entry name" value="Sortase"/>
    <property type="match status" value="1"/>
</dbReference>
<keyword evidence="1" id="KW-0378">Hydrolase</keyword>
<organism evidence="3 4">
    <name type="scientific">Candidatus Woykebacteria bacterium RBG_19FT_COMBO_43_10</name>
    <dbReference type="NCBI Taxonomy" id="1802598"/>
    <lineage>
        <taxon>Bacteria</taxon>
        <taxon>Candidatus Woykeibacteriota</taxon>
    </lineage>
</organism>
<dbReference type="Gene3D" id="2.40.260.10">
    <property type="entry name" value="Sortase"/>
    <property type="match status" value="1"/>
</dbReference>
<evidence type="ECO:0000313" key="4">
    <source>
        <dbReference type="Proteomes" id="UP000176645"/>
    </source>
</evidence>
<feature type="transmembrane region" description="Helical" evidence="2">
    <location>
        <begin position="7"/>
        <end position="30"/>
    </location>
</feature>
<keyword evidence="2" id="KW-0472">Membrane</keyword>
<protein>
    <recommendedName>
        <fullName evidence="5">Sortase</fullName>
    </recommendedName>
</protein>
<dbReference type="NCBIfam" id="TIGR01076">
    <property type="entry name" value="sortase_fam"/>
    <property type="match status" value="1"/>
</dbReference>
<dbReference type="EMBL" id="MHCU01000070">
    <property type="protein sequence ID" value="OGY26399.1"/>
    <property type="molecule type" value="Genomic_DNA"/>
</dbReference>
<evidence type="ECO:0000256" key="1">
    <source>
        <dbReference type="ARBA" id="ARBA00022801"/>
    </source>
</evidence>
<accession>A0A1G1WFB6</accession>
<evidence type="ECO:0000313" key="3">
    <source>
        <dbReference type="EMBL" id="OGY26399.1"/>
    </source>
</evidence>
<keyword evidence="2" id="KW-0812">Transmembrane</keyword>
<dbReference type="InterPro" id="IPR005754">
    <property type="entry name" value="Sortase"/>
</dbReference>
<dbReference type="GO" id="GO:0016787">
    <property type="term" value="F:hydrolase activity"/>
    <property type="evidence" value="ECO:0007669"/>
    <property type="project" value="UniProtKB-KW"/>
</dbReference>
<reference evidence="3 4" key="1">
    <citation type="journal article" date="2016" name="Nat. Commun.">
        <title>Thousands of microbial genomes shed light on interconnected biogeochemical processes in an aquifer system.</title>
        <authorList>
            <person name="Anantharaman K."/>
            <person name="Brown C.T."/>
            <person name="Hug L.A."/>
            <person name="Sharon I."/>
            <person name="Castelle C.J."/>
            <person name="Probst A.J."/>
            <person name="Thomas B.C."/>
            <person name="Singh A."/>
            <person name="Wilkins M.J."/>
            <person name="Karaoz U."/>
            <person name="Brodie E.L."/>
            <person name="Williams K.H."/>
            <person name="Hubbard S.S."/>
            <person name="Banfield J.F."/>
        </authorList>
    </citation>
    <scope>NUCLEOTIDE SEQUENCE [LARGE SCALE GENOMIC DNA]</scope>
</reference>
<dbReference type="AlphaFoldDB" id="A0A1G1WFB6"/>
<dbReference type="Proteomes" id="UP000176645">
    <property type="component" value="Unassembled WGS sequence"/>
</dbReference>
<comment type="caution">
    <text evidence="3">The sequence shown here is derived from an EMBL/GenBank/DDBJ whole genome shotgun (WGS) entry which is preliminary data.</text>
</comment>
<keyword evidence="2" id="KW-1133">Transmembrane helix</keyword>
<dbReference type="InterPro" id="IPR023365">
    <property type="entry name" value="Sortase_dom-sf"/>
</dbReference>
<evidence type="ECO:0008006" key="5">
    <source>
        <dbReference type="Google" id="ProtNLM"/>
    </source>
</evidence>
<name>A0A1G1WFB6_9BACT</name>